<gene>
    <name evidence="2" type="ORF">Q31b_25450</name>
</gene>
<keyword evidence="1" id="KW-0472">Membrane</keyword>
<reference evidence="2 3" key="1">
    <citation type="submission" date="2019-02" db="EMBL/GenBank/DDBJ databases">
        <title>Deep-cultivation of Planctomycetes and their phenomic and genomic characterization uncovers novel biology.</title>
        <authorList>
            <person name="Wiegand S."/>
            <person name="Jogler M."/>
            <person name="Boedeker C."/>
            <person name="Pinto D."/>
            <person name="Vollmers J."/>
            <person name="Rivas-Marin E."/>
            <person name="Kohn T."/>
            <person name="Peeters S.H."/>
            <person name="Heuer A."/>
            <person name="Rast P."/>
            <person name="Oberbeckmann S."/>
            <person name="Bunk B."/>
            <person name="Jeske O."/>
            <person name="Meyerdierks A."/>
            <person name="Storesund J.E."/>
            <person name="Kallscheuer N."/>
            <person name="Luecker S."/>
            <person name="Lage O.M."/>
            <person name="Pohl T."/>
            <person name="Merkel B.J."/>
            <person name="Hornburger P."/>
            <person name="Mueller R.-W."/>
            <person name="Bruemmer F."/>
            <person name="Labrenz M."/>
            <person name="Spormann A.M."/>
            <person name="Op Den Camp H."/>
            <person name="Overmann J."/>
            <person name="Amann R."/>
            <person name="Jetten M.S.M."/>
            <person name="Mascher T."/>
            <person name="Medema M.H."/>
            <person name="Devos D.P."/>
            <person name="Kaster A.-K."/>
            <person name="Ovreas L."/>
            <person name="Rohde M."/>
            <person name="Galperin M.Y."/>
            <person name="Jogler C."/>
        </authorList>
    </citation>
    <scope>NUCLEOTIDE SEQUENCE [LARGE SCALE GENOMIC DNA]</scope>
    <source>
        <strain evidence="2 3">Q31b</strain>
    </source>
</reference>
<keyword evidence="1" id="KW-1133">Transmembrane helix</keyword>
<comment type="caution">
    <text evidence="2">The sequence shown here is derived from an EMBL/GenBank/DDBJ whole genome shotgun (WGS) entry which is preliminary data.</text>
</comment>
<dbReference type="AlphaFoldDB" id="A0A5C6E4S8"/>
<protein>
    <submittedName>
        <fullName evidence="2">Uncharacterized protein</fullName>
    </submittedName>
</protein>
<keyword evidence="3" id="KW-1185">Reference proteome</keyword>
<evidence type="ECO:0000256" key="1">
    <source>
        <dbReference type="SAM" id="Phobius"/>
    </source>
</evidence>
<feature type="transmembrane region" description="Helical" evidence="1">
    <location>
        <begin position="24"/>
        <end position="49"/>
    </location>
</feature>
<dbReference type="Proteomes" id="UP000315471">
    <property type="component" value="Unassembled WGS sequence"/>
</dbReference>
<organism evidence="2 3">
    <name type="scientific">Novipirellula aureliae</name>
    <dbReference type="NCBI Taxonomy" id="2527966"/>
    <lineage>
        <taxon>Bacteria</taxon>
        <taxon>Pseudomonadati</taxon>
        <taxon>Planctomycetota</taxon>
        <taxon>Planctomycetia</taxon>
        <taxon>Pirellulales</taxon>
        <taxon>Pirellulaceae</taxon>
        <taxon>Novipirellula</taxon>
    </lineage>
</organism>
<dbReference type="EMBL" id="SJPY01000003">
    <property type="protein sequence ID" value="TWU43504.1"/>
    <property type="molecule type" value="Genomic_DNA"/>
</dbReference>
<sequence>MLNHQFPLIVKGAVVVIAQNPENLFATVLLIAGLIFAIGLVGFAGYAAFFSRH</sequence>
<proteinExistence type="predicted"/>
<accession>A0A5C6E4S8</accession>
<evidence type="ECO:0000313" key="2">
    <source>
        <dbReference type="EMBL" id="TWU43504.1"/>
    </source>
</evidence>
<keyword evidence="1" id="KW-0812">Transmembrane</keyword>
<evidence type="ECO:0000313" key="3">
    <source>
        <dbReference type="Proteomes" id="UP000315471"/>
    </source>
</evidence>
<name>A0A5C6E4S8_9BACT</name>